<dbReference type="AlphaFoldDB" id="A0AAD2DFV0"/>
<proteinExistence type="inferred from homology"/>
<evidence type="ECO:0008006" key="12">
    <source>
        <dbReference type="Google" id="ProtNLM"/>
    </source>
</evidence>
<keyword evidence="11" id="KW-1185">Reference proteome</keyword>
<evidence type="ECO:0000259" key="8">
    <source>
        <dbReference type="Pfam" id="PF13839"/>
    </source>
</evidence>
<feature type="transmembrane region" description="Helical" evidence="7">
    <location>
        <begin position="22"/>
        <end position="42"/>
    </location>
</feature>
<keyword evidence="4" id="KW-0735">Signal-anchor</keyword>
<dbReference type="InterPro" id="IPR026057">
    <property type="entry name" value="TBL_C"/>
</dbReference>
<dbReference type="GO" id="GO:0005794">
    <property type="term" value="C:Golgi apparatus"/>
    <property type="evidence" value="ECO:0007669"/>
    <property type="project" value="TreeGrafter"/>
</dbReference>
<evidence type="ECO:0000313" key="10">
    <source>
        <dbReference type="EMBL" id="CAI9752787.1"/>
    </source>
</evidence>
<evidence type="ECO:0000256" key="5">
    <source>
        <dbReference type="ARBA" id="ARBA00022989"/>
    </source>
</evidence>
<evidence type="ECO:0000256" key="6">
    <source>
        <dbReference type="ARBA" id="ARBA00023136"/>
    </source>
</evidence>
<dbReference type="InterPro" id="IPR025846">
    <property type="entry name" value="TBL_N"/>
</dbReference>
<evidence type="ECO:0000259" key="9">
    <source>
        <dbReference type="Pfam" id="PF14416"/>
    </source>
</evidence>
<dbReference type="PANTHER" id="PTHR32285">
    <property type="entry name" value="PROTEIN TRICHOME BIREFRINGENCE-LIKE 9-RELATED"/>
    <property type="match status" value="1"/>
</dbReference>
<evidence type="ECO:0000256" key="1">
    <source>
        <dbReference type="ARBA" id="ARBA00004167"/>
    </source>
</evidence>
<feature type="domain" description="Trichome birefringence-like N-terminal" evidence="9">
    <location>
        <begin position="135"/>
        <end position="187"/>
    </location>
</feature>
<reference evidence="10" key="1">
    <citation type="submission" date="2023-05" db="EMBL/GenBank/DDBJ databases">
        <authorList>
            <person name="Huff M."/>
        </authorList>
    </citation>
    <scope>NUCLEOTIDE SEQUENCE</scope>
</reference>
<gene>
    <name evidence="10" type="ORF">FPE_LOCUS218</name>
</gene>
<feature type="domain" description="Trichome birefringence-like C-terminal" evidence="8">
    <location>
        <begin position="188"/>
        <end position="473"/>
    </location>
</feature>
<dbReference type="Pfam" id="PF13839">
    <property type="entry name" value="PC-Esterase"/>
    <property type="match status" value="1"/>
</dbReference>
<sequence>MKLHTSEIPIGKHQARRKTQKLAPLIVSAFLLTIITLSYPGIIRDSQKISEDNSQAFESLDHDSIIPTSTTRLDQKNYQPCSSGKIDAPGCNSSLGGEDIQARKSPPNITASPPLTSTQHVMVANETLTEKGEDNCDLFSGEWVPNPEGPYYTNMTCNAIEEHQNCMKFGRPDLGFLKWRWKPDACELPIFDPQQFLELVRGKSLAFVGDSVARNHMQSLICLLSKVVYPVDVSSSADANKHHEYRDYDFNISIFSSPYLVKTERTEPNDITRPFNLYLDEYDQSWTNQIEDFDYVIISAGQWFFRPTYFYLNRSLVGCLYCPEANITHFTSSFSYRHAFRTAFRAINRAKKFKGITYLRTFAPSHFEGAQWDKGGDCARTRPFKRNETLLEDFSSKMHSIQLEELKTAQEEAWRKNGSKFRFFDATKPMLLRPDGHPSKYGHWPVQNVTVANDCVHWCLPGPIDSWNDFLQELLKREIDH</sequence>
<comment type="similarity">
    <text evidence="2">Belongs to the PC-esterase family. TBL subfamily.</text>
</comment>
<evidence type="ECO:0000256" key="7">
    <source>
        <dbReference type="SAM" id="Phobius"/>
    </source>
</evidence>
<protein>
    <recommendedName>
        <fullName evidence="12">Trichome birefringence-like N-terminal domain-containing protein</fullName>
    </recommendedName>
</protein>
<dbReference type="EMBL" id="OU503036">
    <property type="protein sequence ID" value="CAI9752787.1"/>
    <property type="molecule type" value="Genomic_DNA"/>
</dbReference>
<keyword evidence="3 7" id="KW-0812">Transmembrane</keyword>
<evidence type="ECO:0000256" key="4">
    <source>
        <dbReference type="ARBA" id="ARBA00022968"/>
    </source>
</evidence>
<keyword evidence="6 7" id="KW-0472">Membrane</keyword>
<dbReference type="Proteomes" id="UP000834106">
    <property type="component" value="Chromosome 1"/>
</dbReference>
<dbReference type="InterPro" id="IPR029962">
    <property type="entry name" value="TBL"/>
</dbReference>
<dbReference type="PANTHER" id="PTHR32285:SF247">
    <property type="entry name" value="PROTEIN TRICHOME BIREFRINGENCE-LIKE 19"/>
    <property type="match status" value="1"/>
</dbReference>
<evidence type="ECO:0000313" key="11">
    <source>
        <dbReference type="Proteomes" id="UP000834106"/>
    </source>
</evidence>
<evidence type="ECO:0000256" key="3">
    <source>
        <dbReference type="ARBA" id="ARBA00022692"/>
    </source>
</evidence>
<accession>A0AAD2DFV0</accession>
<dbReference type="Pfam" id="PF14416">
    <property type="entry name" value="PMR5N"/>
    <property type="match status" value="1"/>
</dbReference>
<evidence type="ECO:0000256" key="2">
    <source>
        <dbReference type="ARBA" id="ARBA00007727"/>
    </source>
</evidence>
<dbReference type="GO" id="GO:0016020">
    <property type="term" value="C:membrane"/>
    <property type="evidence" value="ECO:0007669"/>
    <property type="project" value="UniProtKB-SubCell"/>
</dbReference>
<comment type="subcellular location">
    <subcellularLocation>
        <location evidence="1">Membrane</location>
        <topology evidence="1">Single-pass membrane protein</topology>
    </subcellularLocation>
</comment>
<organism evidence="10 11">
    <name type="scientific">Fraxinus pennsylvanica</name>
    <dbReference type="NCBI Taxonomy" id="56036"/>
    <lineage>
        <taxon>Eukaryota</taxon>
        <taxon>Viridiplantae</taxon>
        <taxon>Streptophyta</taxon>
        <taxon>Embryophyta</taxon>
        <taxon>Tracheophyta</taxon>
        <taxon>Spermatophyta</taxon>
        <taxon>Magnoliopsida</taxon>
        <taxon>eudicotyledons</taxon>
        <taxon>Gunneridae</taxon>
        <taxon>Pentapetalae</taxon>
        <taxon>asterids</taxon>
        <taxon>lamiids</taxon>
        <taxon>Lamiales</taxon>
        <taxon>Oleaceae</taxon>
        <taxon>Oleeae</taxon>
        <taxon>Fraxinus</taxon>
    </lineage>
</organism>
<keyword evidence="5 7" id="KW-1133">Transmembrane helix</keyword>
<name>A0AAD2DFV0_9LAMI</name>
<dbReference type="GO" id="GO:0016413">
    <property type="term" value="F:O-acetyltransferase activity"/>
    <property type="evidence" value="ECO:0007669"/>
    <property type="project" value="InterPro"/>
</dbReference>